<organism evidence="1 2">
    <name type="scientific">Parascaris univalens</name>
    <name type="common">Nematode worm</name>
    <dbReference type="NCBI Taxonomy" id="6257"/>
    <lineage>
        <taxon>Eukaryota</taxon>
        <taxon>Metazoa</taxon>
        <taxon>Ecdysozoa</taxon>
        <taxon>Nematoda</taxon>
        <taxon>Chromadorea</taxon>
        <taxon>Rhabditida</taxon>
        <taxon>Spirurina</taxon>
        <taxon>Ascaridomorpha</taxon>
        <taxon>Ascaridoidea</taxon>
        <taxon>Ascarididae</taxon>
        <taxon>Parascaris</taxon>
    </lineage>
</organism>
<proteinExistence type="predicted"/>
<keyword evidence="1" id="KW-1185">Reference proteome</keyword>
<sequence>MTPKLRCIKRPPPRVTPSSFLRSLKSFNFNALRQIFTI</sequence>
<dbReference type="WBParaSite" id="PgR233X_g003_t01">
    <property type="protein sequence ID" value="PgR233X_g003_t01"/>
    <property type="gene ID" value="PgR233X_g003"/>
</dbReference>
<evidence type="ECO:0000313" key="2">
    <source>
        <dbReference type="WBParaSite" id="PgR233X_g003_t01"/>
    </source>
</evidence>
<protein>
    <submittedName>
        <fullName evidence="2">J domain-containing protein</fullName>
    </submittedName>
</protein>
<accession>A0A915CJ58</accession>
<name>A0A915CJ58_PARUN</name>
<reference evidence="2" key="1">
    <citation type="submission" date="2022-11" db="UniProtKB">
        <authorList>
            <consortium name="WormBaseParasite"/>
        </authorList>
    </citation>
    <scope>IDENTIFICATION</scope>
</reference>
<dbReference type="AlphaFoldDB" id="A0A915CJ58"/>
<evidence type="ECO:0000313" key="1">
    <source>
        <dbReference type="Proteomes" id="UP000887569"/>
    </source>
</evidence>
<dbReference type="Proteomes" id="UP000887569">
    <property type="component" value="Unplaced"/>
</dbReference>